<keyword evidence="3" id="KW-1185">Reference proteome</keyword>
<dbReference type="EMBL" id="AYKW01000034">
    <property type="protein sequence ID" value="PIL27504.1"/>
    <property type="molecule type" value="Genomic_DNA"/>
</dbReference>
<organism evidence="2 3">
    <name type="scientific">Ganoderma sinense ZZ0214-1</name>
    <dbReference type="NCBI Taxonomy" id="1077348"/>
    <lineage>
        <taxon>Eukaryota</taxon>
        <taxon>Fungi</taxon>
        <taxon>Dikarya</taxon>
        <taxon>Basidiomycota</taxon>
        <taxon>Agaricomycotina</taxon>
        <taxon>Agaricomycetes</taxon>
        <taxon>Polyporales</taxon>
        <taxon>Polyporaceae</taxon>
        <taxon>Ganoderma</taxon>
    </lineage>
</organism>
<feature type="compositionally biased region" description="Polar residues" evidence="1">
    <location>
        <begin position="54"/>
        <end position="73"/>
    </location>
</feature>
<evidence type="ECO:0000256" key="1">
    <source>
        <dbReference type="SAM" id="MobiDB-lite"/>
    </source>
</evidence>
<evidence type="ECO:0000313" key="2">
    <source>
        <dbReference type="EMBL" id="PIL27504.1"/>
    </source>
</evidence>
<feature type="region of interest" description="Disordered" evidence="1">
    <location>
        <begin position="54"/>
        <end position="118"/>
    </location>
</feature>
<proteinExistence type="predicted"/>
<feature type="region of interest" description="Disordered" evidence="1">
    <location>
        <begin position="130"/>
        <end position="182"/>
    </location>
</feature>
<dbReference type="Proteomes" id="UP000230002">
    <property type="component" value="Unassembled WGS sequence"/>
</dbReference>
<gene>
    <name evidence="2" type="ORF">GSI_10655</name>
</gene>
<evidence type="ECO:0000313" key="3">
    <source>
        <dbReference type="Proteomes" id="UP000230002"/>
    </source>
</evidence>
<sequence>MYDAWSVFRKAALSPRLIATHLSNIQHPEPIRAVVEARRNQRAWVNLKPPITQSSFQLSEKGQDTSGGLQSPDPSGGSSSIRKRRSPRTCTPWRVRPGRAHPNRSVNANAAPSRTHDEAQALRRVRTGSLFCPEDLDPKLGAEVSDGPHAGRGRGLPSPHTPTVLTLTSQRQGRAQASRFGT</sequence>
<protein>
    <submittedName>
        <fullName evidence="2">Uncharacterized protein</fullName>
    </submittedName>
</protein>
<comment type="caution">
    <text evidence="2">The sequence shown here is derived from an EMBL/GenBank/DDBJ whole genome shotgun (WGS) entry which is preliminary data.</text>
</comment>
<dbReference type="AlphaFoldDB" id="A0A2G8S187"/>
<reference evidence="2 3" key="1">
    <citation type="journal article" date="2015" name="Sci. Rep.">
        <title>Chromosome-level genome map provides insights into diverse defense mechanisms in the medicinal fungus Ganoderma sinense.</title>
        <authorList>
            <person name="Zhu Y."/>
            <person name="Xu J."/>
            <person name="Sun C."/>
            <person name="Zhou S."/>
            <person name="Xu H."/>
            <person name="Nelson D.R."/>
            <person name="Qian J."/>
            <person name="Song J."/>
            <person name="Luo H."/>
            <person name="Xiang L."/>
            <person name="Li Y."/>
            <person name="Xu Z."/>
            <person name="Ji A."/>
            <person name="Wang L."/>
            <person name="Lu S."/>
            <person name="Hayward A."/>
            <person name="Sun W."/>
            <person name="Li X."/>
            <person name="Schwartz D.C."/>
            <person name="Wang Y."/>
            <person name="Chen S."/>
        </authorList>
    </citation>
    <scope>NUCLEOTIDE SEQUENCE [LARGE SCALE GENOMIC DNA]</scope>
    <source>
        <strain evidence="2 3">ZZ0214-1</strain>
    </source>
</reference>
<feature type="compositionally biased region" description="Polar residues" evidence="1">
    <location>
        <begin position="161"/>
        <end position="182"/>
    </location>
</feature>
<name>A0A2G8S187_9APHY</name>
<accession>A0A2G8S187</accession>